<evidence type="ECO:0000256" key="1">
    <source>
        <dbReference type="SAM" id="MobiDB-lite"/>
    </source>
</evidence>
<name>A0A9P5QZE1_9FUNG</name>
<accession>A0A9P5QZE1</accession>
<dbReference type="AlphaFoldDB" id="A0A9P5QZE1"/>
<comment type="caution">
    <text evidence="2">The sequence shown here is derived from an EMBL/GenBank/DDBJ whole genome shotgun (WGS) entry which is preliminary data.</text>
</comment>
<keyword evidence="3" id="KW-1185">Reference proteome</keyword>
<feature type="region of interest" description="Disordered" evidence="1">
    <location>
        <begin position="1"/>
        <end position="43"/>
    </location>
</feature>
<protein>
    <submittedName>
        <fullName evidence="2">Uncharacterized protein</fullName>
    </submittedName>
</protein>
<sequence length="249" mass="26123">PRVEAGGGSPMDVDNYHNSAPSIIHWQGSSSHVSGPSGTPADATLGSLQGSRPSFWSRLVQQHPAVQGGAQRHQLVARPSPVVDRAVLPSTDPGSGSFYGRFRLGLGHCPPQQGDFSPLVASGIPTVNQLAGAQDSSTCRPPPRGPEEGDSDPLGQHDDPGLRDQVWRHSLNPSHGSGTPDLDSLSTDRNEDYDIVHQVRGQSSGSPISSPLAPDGMDTELESIPPDRQDVGPAHSGPICIEDQHSAST</sequence>
<gene>
    <name evidence="2" type="ORF">BG015_006493</name>
</gene>
<feature type="non-terminal residue" evidence="2">
    <location>
        <position position="1"/>
    </location>
</feature>
<feature type="region of interest" description="Disordered" evidence="1">
    <location>
        <begin position="131"/>
        <end position="249"/>
    </location>
</feature>
<proteinExistence type="predicted"/>
<reference evidence="2" key="1">
    <citation type="journal article" date="2020" name="Fungal Divers.">
        <title>Resolving the Mortierellaceae phylogeny through synthesis of multi-gene phylogenetics and phylogenomics.</title>
        <authorList>
            <person name="Vandepol N."/>
            <person name="Liber J."/>
            <person name="Desiro A."/>
            <person name="Na H."/>
            <person name="Kennedy M."/>
            <person name="Barry K."/>
            <person name="Grigoriev I.V."/>
            <person name="Miller A.N."/>
            <person name="O'Donnell K."/>
            <person name="Stajich J.E."/>
            <person name="Bonito G."/>
        </authorList>
    </citation>
    <scope>NUCLEOTIDE SEQUENCE</scope>
    <source>
        <strain evidence="2">NRRL 6426</strain>
    </source>
</reference>
<feature type="compositionally biased region" description="Polar residues" evidence="1">
    <location>
        <begin position="16"/>
        <end position="37"/>
    </location>
</feature>
<feature type="compositionally biased region" description="Polar residues" evidence="1">
    <location>
        <begin position="200"/>
        <end position="209"/>
    </location>
</feature>
<dbReference type="EMBL" id="JAAAUQ010003107">
    <property type="protein sequence ID" value="KAF9118893.1"/>
    <property type="molecule type" value="Genomic_DNA"/>
</dbReference>
<organism evidence="2 3">
    <name type="scientific">Linnemannia schmuckeri</name>
    <dbReference type="NCBI Taxonomy" id="64567"/>
    <lineage>
        <taxon>Eukaryota</taxon>
        <taxon>Fungi</taxon>
        <taxon>Fungi incertae sedis</taxon>
        <taxon>Mucoromycota</taxon>
        <taxon>Mortierellomycotina</taxon>
        <taxon>Mortierellomycetes</taxon>
        <taxon>Mortierellales</taxon>
        <taxon>Mortierellaceae</taxon>
        <taxon>Linnemannia</taxon>
    </lineage>
</organism>
<evidence type="ECO:0000313" key="3">
    <source>
        <dbReference type="Proteomes" id="UP000748756"/>
    </source>
</evidence>
<feature type="non-terminal residue" evidence="2">
    <location>
        <position position="249"/>
    </location>
</feature>
<feature type="compositionally biased region" description="Basic and acidic residues" evidence="1">
    <location>
        <begin position="155"/>
        <end position="167"/>
    </location>
</feature>
<feature type="compositionally biased region" description="Basic and acidic residues" evidence="1">
    <location>
        <begin position="186"/>
        <end position="197"/>
    </location>
</feature>
<dbReference type="OrthoDB" id="10464317at2759"/>
<evidence type="ECO:0000313" key="2">
    <source>
        <dbReference type="EMBL" id="KAF9118893.1"/>
    </source>
</evidence>
<dbReference type="Proteomes" id="UP000748756">
    <property type="component" value="Unassembled WGS sequence"/>
</dbReference>